<dbReference type="EMBL" id="CP067134">
    <property type="protein sequence ID" value="WCR09721.1"/>
    <property type="molecule type" value="Genomic_DNA"/>
</dbReference>
<organism evidence="1 2">
    <name type="scientific">Paracoccus stylophorae</name>
    <dbReference type="NCBI Taxonomy" id="659350"/>
    <lineage>
        <taxon>Bacteria</taxon>
        <taxon>Pseudomonadati</taxon>
        <taxon>Pseudomonadota</taxon>
        <taxon>Alphaproteobacteria</taxon>
        <taxon>Rhodobacterales</taxon>
        <taxon>Paracoccaceae</taxon>
        <taxon>Paracoccus</taxon>
    </lineage>
</organism>
<name>A0ABY7SRS5_9RHOB</name>
<protein>
    <submittedName>
        <fullName evidence="1">Uncharacterized protein</fullName>
    </submittedName>
</protein>
<dbReference type="RefSeq" id="WP_272857816.1">
    <property type="nucleotide sequence ID" value="NZ_CP067134.1"/>
</dbReference>
<proteinExistence type="predicted"/>
<dbReference type="InterPro" id="IPR006311">
    <property type="entry name" value="TAT_signal"/>
</dbReference>
<gene>
    <name evidence="1" type="ORF">JHW45_11510</name>
</gene>
<dbReference type="Proteomes" id="UP001218412">
    <property type="component" value="Chromosome"/>
</dbReference>
<evidence type="ECO:0000313" key="2">
    <source>
        <dbReference type="Proteomes" id="UP001218412"/>
    </source>
</evidence>
<accession>A0ABY7SRS5</accession>
<evidence type="ECO:0000313" key="1">
    <source>
        <dbReference type="EMBL" id="WCR09721.1"/>
    </source>
</evidence>
<dbReference type="PROSITE" id="PS51318">
    <property type="entry name" value="TAT"/>
    <property type="match status" value="1"/>
</dbReference>
<sequence length="471" mass="52469">MVLVTLLTRIEKIVKIVNDPLGSISREASTLSQRSSRRDFLRGSMASFSVLAASALVPSNRAIAQAETAAALGAIAIVAKMGSMLVSFMKRDPASYVAQAQYQMLQAIVIEVQAINSALQGMAVQIQGLYEHVSDANFAALETEIYAGMASAWMGFLEKKASRARSEENGDLFDVAAYYKGANIDYEQFSDYRRRLIVLGQQEDFRGIAHIATAQELEQIFVIELTSSEAFEHGANINVRDGEAAARAYLQYFDAALNASGNKSLPKVEAAANKRYEDAKFSLKRFPDLNYSEERPFEGDYLMVCNVGRRSEQYDCGAASTMQRLRLPFGLAPNPRSLAPIDVGFCWQSFNYFHQYRLRLKGTQVEDPVVFRELDLDTSVSRESTESLARFPEYQECKKTVSHLSLADRQAWEAKYVKPMEEAVMALNIAEADYYGAKAMREAVELARDRTRETLNAYCTRGFGPDGQACD</sequence>
<keyword evidence="2" id="KW-1185">Reference proteome</keyword>
<reference evidence="1 2" key="1">
    <citation type="submission" date="2021-01" db="EMBL/GenBank/DDBJ databases">
        <title>Biogeographic distribution of Paracoccus.</title>
        <authorList>
            <person name="Hollensteiner J."/>
            <person name="Leineberger J."/>
            <person name="Brinkhoff T."/>
            <person name="Daniel R."/>
        </authorList>
    </citation>
    <scope>NUCLEOTIDE SEQUENCE [LARGE SCALE GENOMIC DNA]</scope>
    <source>
        <strain evidence="1 2">LMG25392</strain>
    </source>
</reference>